<organism evidence="3">
    <name type="scientific">Alexandrium monilatum</name>
    <dbReference type="NCBI Taxonomy" id="311494"/>
    <lineage>
        <taxon>Eukaryota</taxon>
        <taxon>Sar</taxon>
        <taxon>Alveolata</taxon>
        <taxon>Dinophyceae</taxon>
        <taxon>Gonyaulacales</taxon>
        <taxon>Pyrocystaceae</taxon>
        <taxon>Alexandrium</taxon>
    </lineage>
</organism>
<dbReference type="GO" id="GO:0070475">
    <property type="term" value="P:rRNA base methylation"/>
    <property type="evidence" value="ECO:0007669"/>
    <property type="project" value="InterPro"/>
</dbReference>
<feature type="region of interest" description="Disordered" evidence="1">
    <location>
        <begin position="130"/>
        <end position="149"/>
    </location>
</feature>
<dbReference type="InterPro" id="IPR019446">
    <property type="entry name" value="BMT5-like"/>
</dbReference>
<dbReference type="EMBL" id="HBNR01038999">
    <property type="protein sequence ID" value="CAE4596685.1"/>
    <property type="molecule type" value="Transcribed_RNA"/>
</dbReference>
<evidence type="ECO:0000256" key="1">
    <source>
        <dbReference type="SAM" id="MobiDB-lite"/>
    </source>
</evidence>
<feature type="compositionally biased region" description="Acidic residues" evidence="1">
    <location>
        <begin position="61"/>
        <end position="76"/>
    </location>
</feature>
<dbReference type="Pfam" id="PF10354">
    <property type="entry name" value="BMT5-like"/>
    <property type="match status" value="1"/>
</dbReference>
<accession>A0A7S4V8W1</accession>
<evidence type="ECO:0000313" key="3">
    <source>
        <dbReference type="EMBL" id="CAE4596685.1"/>
    </source>
</evidence>
<proteinExistence type="predicted"/>
<evidence type="ECO:0000259" key="2">
    <source>
        <dbReference type="Pfam" id="PF10354"/>
    </source>
</evidence>
<dbReference type="AlphaFoldDB" id="A0A7S4V8W1"/>
<dbReference type="GO" id="GO:0070042">
    <property type="term" value="F:rRNA (uridine-N3-)-methyltransferase activity"/>
    <property type="evidence" value="ECO:0007669"/>
    <property type="project" value="InterPro"/>
</dbReference>
<protein>
    <recommendedName>
        <fullName evidence="2">25S rRNA (uridine-N(3))-methyltransferase BMT5-like domain-containing protein</fullName>
    </recommendedName>
</protein>
<feature type="compositionally biased region" description="Basic and acidic residues" evidence="1">
    <location>
        <begin position="17"/>
        <end position="27"/>
    </location>
</feature>
<name>A0A7S4V8W1_9DINO</name>
<feature type="region of interest" description="Disordered" evidence="1">
    <location>
        <begin position="1"/>
        <end position="98"/>
    </location>
</feature>
<reference evidence="3" key="1">
    <citation type="submission" date="2021-01" db="EMBL/GenBank/DDBJ databases">
        <authorList>
            <person name="Corre E."/>
            <person name="Pelletier E."/>
            <person name="Niang G."/>
            <person name="Scheremetjew M."/>
            <person name="Finn R."/>
            <person name="Kale V."/>
            <person name="Holt S."/>
            <person name="Cochrane G."/>
            <person name="Meng A."/>
            <person name="Brown T."/>
            <person name="Cohen L."/>
        </authorList>
    </citation>
    <scope>NUCLEOTIDE SEQUENCE</scope>
    <source>
        <strain evidence="3">CCMP3105</strain>
    </source>
</reference>
<sequence>MVAEEESLQEALPVGLQERKGEREDVRAALAAGQLPKGWQPRPPVPALVRHVPAGGRQRAEEEEEEAEAEEEEAPEEQAVAASGEGDQCGEGAEEDPSDDDIIEEVEEHLKDAIEGSFRLKRMLDDEALENSGTAKRRKVSKQPRTGPKEQVKIRQLVLKWNIQQDAVTQHVLEGLTMAELEQLHESGYTPDKYNAWKSPAELLAMHVASLREKRGPGGGPLDTVSAFKWRWKLDITADKLLRKLSHRELRYVLREYNGETSLEEMVEEAAAAQAEEGNAIGSVVPDAPGTRAFGRFHRLEIIDPVSEAAVFGDANLTFALNLARHRKALGHVGRIVATTFETLETLQERYKEIDETIQQLEEHYAEVYHAVDCTRVAVDPRFKGLAASLGAVYYNFPHAGAISGFFDGHPLVNWRHENLMRLFFRALRSFMKPHGLVKVSSNMGAVGVRYSYIIESALENEFVHVETLPFLEWQLHRYGRSYGDRRDAYKRPGQGEGYNVQRAEADMVYTFEYRPAGKTLGRQKIRLPPTIKTIMACPDGAFSNLHGEGRKKLARDLYRRFIAEVSGTHVG</sequence>
<feature type="domain" description="25S rRNA (uridine-N(3))-methyltransferase BMT5-like" evidence="2">
    <location>
        <begin position="313"/>
        <end position="479"/>
    </location>
</feature>
<gene>
    <name evidence="3" type="ORF">AMON00008_LOCUS26989</name>
</gene>